<protein>
    <recommendedName>
        <fullName evidence="10">DNA-binding response regulator</fullName>
    </recommendedName>
</protein>
<dbReference type="Gene3D" id="2.40.50.1020">
    <property type="entry name" value="LytTr DNA-binding domain"/>
    <property type="match status" value="1"/>
</dbReference>
<dbReference type="Pfam" id="PF04397">
    <property type="entry name" value="LytTR"/>
    <property type="match status" value="1"/>
</dbReference>
<sequence>MLKILILEDDIEQRKAIVDFMKRYIEFENIDACIDMQTDDVKRILDSVNSKDDILVFLDIEIGNDETSGIRLAENIRGVSSSINIVFITSHEEMSLLTLERRIAPLDYIVKSLKINDIEEDIRKDINLSLQLLESRVENNEKFFGYKLRNRFYKEPMDSVLYIESVPNHINRVILHTKESRIEIKDSLHNIENKYNNLFRVHKGFLVNPRSVVSLDTMTNTVFFDKAGLICCPLAIRKKGLFKKKLRSFIED</sequence>
<keyword evidence="9" id="KW-1185">Reference proteome</keyword>
<keyword evidence="5" id="KW-0597">Phosphoprotein</keyword>
<dbReference type="Pfam" id="PF00072">
    <property type="entry name" value="Response_reg"/>
    <property type="match status" value="1"/>
</dbReference>
<dbReference type="InterPro" id="IPR011006">
    <property type="entry name" value="CheY-like_superfamily"/>
</dbReference>
<dbReference type="PANTHER" id="PTHR37299">
    <property type="entry name" value="TRANSCRIPTIONAL REGULATOR-RELATED"/>
    <property type="match status" value="1"/>
</dbReference>
<evidence type="ECO:0008006" key="10">
    <source>
        <dbReference type="Google" id="ProtNLM"/>
    </source>
</evidence>
<evidence type="ECO:0000256" key="3">
    <source>
        <dbReference type="ARBA" id="ARBA00023159"/>
    </source>
</evidence>
<evidence type="ECO:0000259" key="6">
    <source>
        <dbReference type="PROSITE" id="PS50110"/>
    </source>
</evidence>
<dbReference type="GO" id="GO:0000156">
    <property type="term" value="F:phosphorelay response regulator activity"/>
    <property type="evidence" value="ECO:0007669"/>
    <property type="project" value="InterPro"/>
</dbReference>
<keyword evidence="2" id="KW-0902">Two-component regulatory system</keyword>
<dbReference type="OrthoDB" id="9809318at2"/>
<reference evidence="8 9" key="1">
    <citation type="submission" date="2016-12" db="EMBL/GenBank/DDBJ databases">
        <title>The whole genome sequencing and assembly of Lactobacillus alimentarius DSM 20249T strain.</title>
        <authorList>
            <person name="Lee Y.-J."/>
            <person name="Yi H."/>
            <person name="Bahn Y.-S."/>
            <person name="Kim J.F."/>
            <person name="Lee D.-W."/>
        </authorList>
    </citation>
    <scope>NUCLEOTIDE SEQUENCE [LARGE SCALE GENOMIC DNA]</scope>
    <source>
        <strain evidence="8 9">DSM 20249</strain>
    </source>
</reference>
<dbReference type="Proteomes" id="UP000234653">
    <property type="component" value="Chromosome"/>
</dbReference>
<evidence type="ECO:0000256" key="2">
    <source>
        <dbReference type="ARBA" id="ARBA00023012"/>
    </source>
</evidence>
<dbReference type="Gene3D" id="3.40.50.2300">
    <property type="match status" value="1"/>
</dbReference>
<keyword evidence="1" id="KW-0963">Cytoplasm</keyword>
<dbReference type="SMART" id="SM00850">
    <property type="entry name" value="LytTR"/>
    <property type="match status" value="1"/>
</dbReference>
<feature type="domain" description="HTH LytTR-type" evidence="7">
    <location>
        <begin position="144"/>
        <end position="248"/>
    </location>
</feature>
<dbReference type="STRING" id="1423720.FC67_GL000201"/>
<dbReference type="InterPro" id="IPR001789">
    <property type="entry name" value="Sig_transdc_resp-reg_receiver"/>
</dbReference>
<feature type="modified residue" description="4-aspartylphosphate" evidence="5">
    <location>
        <position position="59"/>
    </location>
</feature>
<gene>
    <name evidence="8" type="ORF">LA20249_00730</name>
</gene>
<accession>A0A2K9HJ80</accession>
<dbReference type="RefSeq" id="WP_057737869.1">
    <property type="nucleotide sequence ID" value="NZ_AZDQ01000007.1"/>
</dbReference>
<dbReference type="EMBL" id="CP018867">
    <property type="protein sequence ID" value="AUI70815.1"/>
    <property type="molecule type" value="Genomic_DNA"/>
</dbReference>
<dbReference type="AlphaFoldDB" id="A0A2K9HJ80"/>
<organism evidence="8 9">
    <name type="scientific">Companilactobacillus alimentarius DSM 20249</name>
    <dbReference type="NCBI Taxonomy" id="1423720"/>
    <lineage>
        <taxon>Bacteria</taxon>
        <taxon>Bacillati</taxon>
        <taxon>Bacillota</taxon>
        <taxon>Bacilli</taxon>
        <taxon>Lactobacillales</taxon>
        <taxon>Lactobacillaceae</taxon>
        <taxon>Companilactobacillus</taxon>
    </lineage>
</organism>
<evidence type="ECO:0000256" key="1">
    <source>
        <dbReference type="ARBA" id="ARBA00022490"/>
    </source>
</evidence>
<dbReference type="GO" id="GO:0003677">
    <property type="term" value="F:DNA binding"/>
    <property type="evidence" value="ECO:0007669"/>
    <property type="project" value="InterPro"/>
</dbReference>
<dbReference type="PROSITE" id="PS50110">
    <property type="entry name" value="RESPONSE_REGULATORY"/>
    <property type="match status" value="1"/>
</dbReference>
<evidence type="ECO:0000313" key="9">
    <source>
        <dbReference type="Proteomes" id="UP000234653"/>
    </source>
</evidence>
<keyword evidence="3" id="KW-0010">Activator</keyword>
<dbReference type="PROSITE" id="PS50930">
    <property type="entry name" value="HTH_LYTTR"/>
    <property type="match status" value="1"/>
</dbReference>
<dbReference type="SUPFAM" id="SSF52172">
    <property type="entry name" value="CheY-like"/>
    <property type="match status" value="1"/>
</dbReference>
<dbReference type="PANTHER" id="PTHR37299:SF3">
    <property type="entry name" value="STAGE 0 SPORULATION PROTEIN A HOMOLOG"/>
    <property type="match status" value="1"/>
</dbReference>
<evidence type="ECO:0000256" key="5">
    <source>
        <dbReference type="PROSITE-ProRule" id="PRU00169"/>
    </source>
</evidence>
<comment type="function">
    <text evidence="4">Required for high-level post-exponential phase expression of a series of secreted proteins.</text>
</comment>
<dbReference type="InterPro" id="IPR046947">
    <property type="entry name" value="LytR-like"/>
</dbReference>
<dbReference type="SMART" id="SM00448">
    <property type="entry name" value="REC"/>
    <property type="match status" value="1"/>
</dbReference>
<evidence type="ECO:0000313" key="8">
    <source>
        <dbReference type="EMBL" id="AUI70815.1"/>
    </source>
</evidence>
<evidence type="ECO:0000259" key="7">
    <source>
        <dbReference type="PROSITE" id="PS50930"/>
    </source>
</evidence>
<name>A0A2K9HJ80_9LACO</name>
<dbReference type="KEGG" id="lali:LA20249_00730"/>
<dbReference type="InterPro" id="IPR007492">
    <property type="entry name" value="LytTR_DNA-bd_dom"/>
</dbReference>
<evidence type="ECO:0000256" key="4">
    <source>
        <dbReference type="ARBA" id="ARBA00037164"/>
    </source>
</evidence>
<proteinExistence type="predicted"/>
<feature type="domain" description="Response regulatory" evidence="6">
    <location>
        <begin position="3"/>
        <end position="126"/>
    </location>
</feature>